<reference evidence="1 2" key="1">
    <citation type="submission" date="2014-04" db="EMBL/GenBank/DDBJ databases">
        <authorList>
            <consortium name="DOE Joint Genome Institute"/>
            <person name="Kuo A."/>
            <person name="Girlanda M."/>
            <person name="Perotto S."/>
            <person name="Kohler A."/>
            <person name="Nagy L.G."/>
            <person name="Floudas D."/>
            <person name="Copeland A."/>
            <person name="Barry K.W."/>
            <person name="Cichocki N."/>
            <person name="Veneault-Fourrey C."/>
            <person name="LaButti K."/>
            <person name="Lindquist E.A."/>
            <person name="Lipzen A."/>
            <person name="Lundell T."/>
            <person name="Morin E."/>
            <person name="Murat C."/>
            <person name="Sun H."/>
            <person name="Tunlid A."/>
            <person name="Henrissat B."/>
            <person name="Grigoriev I.V."/>
            <person name="Hibbett D.S."/>
            <person name="Martin F."/>
            <person name="Nordberg H.P."/>
            <person name="Cantor M.N."/>
            <person name="Hua S.X."/>
        </authorList>
    </citation>
    <scope>NUCLEOTIDE SEQUENCE [LARGE SCALE GENOMIC DNA]</scope>
    <source>
        <strain evidence="1 2">MUT 4182</strain>
    </source>
</reference>
<protein>
    <submittedName>
        <fullName evidence="1">Uncharacterized protein</fullName>
    </submittedName>
</protein>
<dbReference type="HOGENOM" id="CLU_2689641_0_0_1"/>
<dbReference type="AlphaFoldDB" id="A0A0C3KWV0"/>
<evidence type="ECO:0000313" key="1">
    <source>
        <dbReference type="EMBL" id="KIO25903.1"/>
    </source>
</evidence>
<dbReference type="EMBL" id="KN823033">
    <property type="protein sequence ID" value="KIO25903.1"/>
    <property type="molecule type" value="Genomic_DNA"/>
</dbReference>
<gene>
    <name evidence="1" type="ORF">M407DRAFT_206096</name>
</gene>
<keyword evidence="2" id="KW-1185">Reference proteome</keyword>
<evidence type="ECO:0000313" key="2">
    <source>
        <dbReference type="Proteomes" id="UP000054248"/>
    </source>
</evidence>
<proteinExistence type="predicted"/>
<dbReference type="Proteomes" id="UP000054248">
    <property type="component" value="Unassembled WGS sequence"/>
</dbReference>
<name>A0A0C3KWV0_9AGAM</name>
<accession>A0A0C3KWV0</accession>
<reference evidence="2" key="2">
    <citation type="submission" date="2015-01" db="EMBL/GenBank/DDBJ databases">
        <title>Evolutionary Origins and Diversification of the Mycorrhizal Mutualists.</title>
        <authorList>
            <consortium name="DOE Joint Genome Institute"/>
            <consortium name="Mycorrhizal Genomics Consortium"/>
            <person name="Kohler A."/>
            <person name="Kuo A."/>
            <person name="Nagy L.G."/>
            <person name="Floudas D."/>
            <person name="Copeland A."/>
            <person name="Barry K.W."/>
            <person name="Cichocki N."/>
            <person name="Veneault-Fourrey C."/>
            <person name="LaButti K."/>
            <person name="Lindquist E.A."/>
            <person name="Lipzen A."/>
            <person name="Lundell T."/>
            <person name="Morin E."/>
            <person name="Murat C."/>
            <person name="Riley R."/>
            <person name="Ohm R."/>
            <person name="Sun H."/>
            <person name="Tunlid A."/>
            <person name="Henrissat B."/>
            <person name="Grigoriev I.V."/>
            <person name="Hibbett D.S."/>
            <person name="Martin F."/>
        </authorList>
    </citation>
    <scope>NUCLEOTIDE SEQUENCE [LARGE SCALE GENOMIC DNA]</scope>
    <source>
        <strain evidence="2">MUT 4182</strain>
    </source>
</reference>
<organism evidence="1 2">
    <name type="scientific">Tulasnella calospora MUT 4182</name>
    <dbReference type="NCBI Taxonomy" id="1051891"/>
    <lineage>
        <taxon>Eukaryota</taxon>
        <taxon>Fungi</taxon>
        <taxon>Dikarya</taxon>
        <taxon>Basidiomycota</taxon>
        <taxon>Agaricomycotina</taxon>
        <taxon>Agaricomycetes</taxon>
        <taxon>Cantharellales</taxon>
        <taxon>Tulasnellaceae</taxon>
        <taxon>Tulasnella</taxon>
    </lineage>
</organism>
<sequence>MARPHGFPKRAPINNTRLSIQYSIGVARHCKGGLCTCNAGTEPGVAGRRLQLIVLHQGSRATVEARDSSALFGS</sequence>